<dbReference type="SUPFAM" id="SSF51569">
    <property type="entry name" value="Aldolase"/>
    <property type="match status" value="1"/>
</dbReference>
<proteinExistence type="predicted"/>
<sequence length="232" mass="26201">MSAQIGEHASNQPRKPEFSTEFHVHFDPDNIKSIPMGACGQTSNRLWLGIRLSHASNETLLGKVVKELRGRGWLGIDTRMVALLCRKKLDIIQGHVLVQTSLAEAYQQGILHHAQLYDQEFKRLEISRSRCCIKIITIGLVVSAARTLQQECIPTLCTEVRTHHDPTLWSNVDDPATPHPFSNRILQMTEVFKHLYKVSGGDQPLVEMAAFRSIKEVIPPQSLATTPRRCHR</sequence>
<dbReference type="EMBL" id="KN832893">
    <property type="protein sequence ID" value="KIM93666.1"/>
    <property type="molecule type" value="Genomic_DNA"/>
</dbReference>
<dbReference type="Gene3D" id="3.20.20.70">
    <property type="entry name" value="Aldolase class I"/>
    <property type="match status" value="1"/>
</dbReference>
<organism evidence="1 2">
    <name type="scientific">Oidiodendron maius (strain Zn)</name>
    <dbReference type="NCBI Taxonomy" id="913774"/>
    <lineage>
        <taxon>Eukaryota</taxon>
        <taxon>Fungi</taxon>
        <taxon>Dikarya</taxon>
        <taxon>Ascomycota</taxon>
        <taxon>Pezizomycotina</taxon>
        <taxon>Leotiomycetes</taxon>
        <taxon>Leotiomycetes incertae sedis</taxon>
        <taxon>Myxotrichaceae</taxon>
        <taxon>Oidiodendron</taxon>
    </lineage>
</organism>
<gene>
    <name evidence="1" type="ORF">OIDMADRAFT_61308</name>
</gene>
<dbReference type="HOGENOM" id="CLU_1195191_0_0_1"/>
<keyword evidence="2" id="KW-1185">Reference proteome</keyword>
<name>A0A0C3GTG8_OIDMZ</name>
<evidence type="ECO:0000313" key="2">
    <source>
        <dbReference type="Proteomes" id="UP000054321"/>
    </source>
</evidence>
<dbReference type="InterPro" id="IPR013785">
    <property type="entry name" value="Aldolase_TIM"/>
</dbReference>
<accession>A0A0C3GTG8</accession>
<dbReference type="InParanoid" id="A0A0C3GTG8"/>
<protein>
    <submittedName>
        <fullName evidence="1">Uncharacterized protein</fullName>
    </submittedName>
</protein>
<reference evidence="2" key="2">
    <citation type="submission" date="2015-01" db="EMBL/GenBank/DDBJ databases">
        <title>Evolutionary Origins and Diversification of the Mycorrhizal Mutualists.</title>
        <authorList>
            <consortium name="DOE Joint Genome Institute"/>
            <consortium name="Mycorrhizal Genomics Consortium"/>
            <person name="Kohler A."/>
            <person name="Kuo A."/>
            <person name="Nagy L.G."/>
            <person name="Floudas D."/>
            <person name="Copeland A."/>
            <person name="Barry K.W."/>
            <person name="Cichocki N."/>
            <person name="Veneault-Fourrey C."/>
            <person name="LaButti K."/>
            <person name="Lindquist E.A."/>
            <person name="Lipzen A."/>
            <person name="Lundell T."/>
            <person name="Morin E."/>
            <person name="Murat C."/>
            <person name="Riley R."/>
            <person name="Ohm R."/>
            <person name="Sun H."/>
            <person name="Tunlid A."/>
            <person name="Henrissat B."/>
            <person name="Grigoriev I.V."/>
            <person name="Hibbett D.S."/>
            <person name="Martin F."/>
        </authorList>
    </citation>
    <scope>NUCLEOTIDE SEQUENCE [LARGE SCALE GENOMIC DNA]</scope>
    <source>
        <strain evidence="2">Zn</strain>
    </source>
</reference>
<evidence type="ECO:0000313" key="1">
    <source>
        <dbReference type="EMBL" id="KIM93666.1"/>
    </source>
</evidence>
<dbReference type="Proteomes" id="UP000054321">
    <property type="component" value="Unassembled WGS sequence"/>
</dbReference>
<dbReference type="AlphaFoldDB" id="A0A0C3GTG8"/>
<dbReference type="OrthoDB" id="1711136at2759"/>
<dbReference type="STRING" id="913774.A0A0C3GTG8"/>
<reference evidence="1 2" key="1">
    <citation type="submission" date="2014-04" db="EMBL/GenBank/DDBJ databases">
        <authorList>
            <consortium name="DOE Joint Genome Institute"/>
            <person name="Kuo A."/>
            <person name="Martino E."/>
            <person name="Perotto S."/>
            <person name="Kohler A."/>
            <person name="Nagy L.G."/>
            <person name="Floudas D."/>
            <person name="Copeland A."/>
            <person name="Barry K.W."/>
            <person name="Cichocki N."/>
            <person name="Veneault-Fourrey C."/>
            <person name="LaButti K."/>
            <person name="Lindquist E.A."/>
            <person name="Lipzen A."/>
            <person name="Lundell T."/>
            <person name="Morin E."/>
            <person name="Murat C."/>
            <person name="Sun H."/>
            <person name="Tunlid A."/>
            <person name="Henrissat B."/>
            <person name="Grigoriev I.V."/>
            <person name="Hibbett D.S."/>
            <person name="Martin F."/>
            <person name="Nordberg H.P."/>
            <person name="Cantor M.N."/>
            <person name="Hua S.X."/>
        </authorList>
    </citation>
    <scope>NUCLEOTIDE SEQUENCE [LARGE SCALE GENOMIC DNA]</scope>
    <source>
        <strain evidence="1 2">Zn</strain>
    </source>
</reference>